<comment type="similarity">
    <text evidence="2 6">Belongs to the plant cysteine rich small secretory peptide family. Epidermal patterning factor subfamily.</text>
</comment>
<comment type="subcellular location">
    <subcellularLocation>
        <location evidence="1 6">Secreted</location>
    </subcellularLocation>
</comment>
<dbReference type="Pfam" id="PF17181">
    <property type="entry name" value="EPF"/>
    <property type="match status" value="1"/>
</dbReference>
<evidence type="ECO:0000313" key="8">
    <source>
        <dbReference type="EMBL" id="KAF9613479.1"/>
    </source>
</evidence>
<keyword evidence="7" id="KW-0812">Transmembrane</keyword>
<dbReference type="PANTHER" id="PTHR33109:SF60">
    <property type="entry name" value="EPIDERMAL PATTERNING FACTOR-LIKE PROTEIN 8"/>
    <property type="match status" value="1"/>
</dbReference>
<organism evidence="8 9">
    <name type="scientific">Coptis chinensis</name>
    <dbReference type="NCBI Taxonomy" id="261450"/>
    <lineage>
        <taxon>Eukaryota</taxon>
        <taxon>Viridiplantae</taxon>
        <taxon>Streptophyta</taxon>
        <taxon>Embryophyta</taxon>
        <taxon>Tracheophyta</taxon>
        <taxon>Spermatophyta</taxon>
        <taxon>Magnoliopsida</taxon>
        <taxon>Ranunculales</taxon>
        <taxon>Ranunculaceae</taxon>
        <taxon>Coptidoideae</taxon>
        <taxon>Coptis</taxon>
    </lineage>
</organism>
<dbReference type="PANTHER" id="PTHR33109">
    <property type="entry name" value="EPIDERMAL PATTERNING FACTOR-LIKE PROTEIN 4"/>
    <property type="match status" value="1"/>
</dbReference>
<keyword evidence="6" id="KW-0217">Developmental protein</keyword>
<keyword evidence="7" id="KW-0472">Membrane</keyword>
<keyword evidence="7" id="KW-1133">Transmembrane helix</keyword>
<evidence type="ECO:0000256" key="5">
    <source>
        <dbReference type="ARBA" id="ARBA00023157"/>
    </source>
</evidence>
<dbReference type="OrthoDB" id="1874659at2759"/>
<protein>
    <recommendedName>
        <fullName evidence="6">Epidermal patterning factor-like protein</fullName>
    </recommendedName>
</protein>
<keyword evidence="3 6" id="KW-0964">Secreted</keyword>
<sequence length="103" mass="11502">MASPRNFSDDGLGIMLLVVLILSFSFIPLKSVSSYLPNYAERQRKHVVGSKPPLCVNKCFSCNACIPTLVTHHPGQKKSSLNEDSNYYPVSWKCRCVKNISEP</sequence>
<comment type="caution">
    <text evidence="8">The sequence shown here is derived from an EMBL/GenBank/DDBJ whole genome shotgun (WGS) entry which is preliminary data.</text>
</comment>
<dbReference type="AlphaFoldDB" id="A0A835M4B1"/>
<dbReference type="GO" id="GO:0005576">
    <property type="term" value="C:extracellular region"/>
    <property type="evidence" value="ECO:0007669"/>
    <property type="project" value="UniProtKB-SubCell"/>
</dbReference>
<evidence type="ECO:0000313" key="9">
    <source>
        <dbReference type="Proteomes" id="UP000631114"/>
    </source>
</evidence>
<keyword evidence="4" id="KW-0732">Signal</keyword>
<gene>
    <name evidence="8" type="ORF">IFM89_008326</name>
</gene>
<evidence type="ECO:0000256" key="3">
    <source>
        <dbReference type="ARBA" id="ARBA00022525"/>
    </source>
</evidence>
<dbReference type="InterPro" id="IPR039455">
    <property type="entry name" value="EPFL"/>
</dbReference>
<dbReference type="Proteomes" id="UP000631114">
    <property type="component" value="Unassembled WGS sequence"/>
</dbReference>
<keyword evidence="9" id="KW-1185">Reference proteome</keyword>
<keyword evidence="5" id="KW-1015">Disulfide bond</keyword>
<name>A0A835M4B1_9MAGN</name>
<evidence type="ECO:0000256" key="6">
    <source>
        <dbReference type="RuleBase" id="RU367102"/>
    </source>
</evidence>
<reference evidence="8 9" key="1">
    <citation type="submission" date="2020-10" db="EMBL/GenBank/DDBJ databases">
        <title>The Coptis chinensis genome and diversification of protoberbering-type alkaloids.</title>
        <authorList>
            <person name="Wang B."/>
            <person name="Shu S."/>
            <person name="Song C."/>
            <person name="Liu Y."/>
        </authorList>
    </citation>
    <scope>NUCLEOTIDE SEQUENCE [LARGE SCALE GENOMIC DNA]</scope>
    <source>
        <strain evidence="8">HL-2020</strain>
        <tissue evidence="8">Leaf</tissue>
    </source>
</reference>
<dbReference type="EMBL" id="JADFTS010000003">
    <property type="protein sequence ID" value="KAF9613479.1"/>
    <property type="molecule type" value="Genomic_DNA"/>
</dbReference>
<evidence type="ECO:0000256" key="4">
    <source>
        <dbReference type="ARBA" id="ARBA00022729"/>
    </source>
</evidence>
<evidence type="ECO:0000256" key="2">
    <source>
        <dbReference type="ARBA" id="ARBA00008127"/>
    </source>
</evidence>
<proteinExistence type="inferred from homology"/>
<accession>A0A835M4B1</accession>
<evidence type="ECO:0000256" key="1">
    <source>
        <dbReference type="ARBA" id="ARBA00004613"/>
    </source>
</evidence>
<feature type="transmembrane region" description="Helical" evidence="7">
    <location>
        <begin position="12"/>
        <end position="36"/>
    </location>
</feature>
<dbReference type="GO" id="GO:0010052">
    <property type="term" value="P:guard cell differentiation"/>
    <property type="evidence" value="ECO:0007669"/>
    <property type="project" value="UniProtKB-UniRule"/>
</dbReference>
<comment type="function">
    <text evidence="6">Controls stomatal patterning.</text>
</comment>
<evidence type="ECO:0000256" key="7">
    <source>
        <dbReference type="SAM" id="Phobius"/>
    </source>
</evidence>